<dbReference type="Pfam" id="PF04884">
    <property type="entry name" value="UVB_sens_prot"/>
    <property type="match status" value="1"/>
</dbReference>
<evidence type="ECO:0000256" key="1">
    <source>
        <dbReference type="ARBA" id="ARBA00004370"/>
    </source>
</evidence>
<comment type="caution">
    <text evidence="8">The sequence shown here is derived from an EMBL/GenBank/DDBJ whole genome shotgun (WGS) entry which is preliminary data.</text>
</comment>
<evidence type="ECO:0000313" key="9">
    <source>
        <dbReference type="Proteomes" id="UP001163846"/>
    </source>
</evidence>
<evidence type="ECO:0000256" key="5">
    <source>
        <dbReference type="ARBA" id="ARBA00023136"/>
    </source>
</evidence>
<dbReference type="AlphaFoldDB" id="A0AA38UFH5"/>
<keyword evidence="3 6" id="KW-0812">Transmembrane</keyword>
<protein>
    <submittedName>
        <fullName evidence="8">Vitamin B6 photo-protection and homoeostasis-domain-containing protein</fullName>
    </submittedName>
</protein>
<dbReference type="PANTHER" id="PTHR12770:SF31">
    <property type="entry name" value="RUS FAMILY MEMBER 1"/>
    <property type="match status" value="1"/>
</dbReference>
<keyword evidence="4 6" id="KW-1133">Transmembrane helix</keyword>
<evidence type="ECO:0000256" key="6">
    <source>
        <dbReference type="SAM" id="Phobius"/>
    </source>
</evidence>
<gene>
    <name evidence="8" type="ORF">F5878DRAFT_617246</name>
</gene>
<evidence type="ECO:0000259" key="7">
    <source>
        <dbReference type="Pfam" id="PF04884"/>
    </source>
</evidence>
<dbReference type="GO" id="GO:0016020">
    <property type="term" value="C:membrane"/>
    <property type="evidence" value="ECO:0007669"/>
    <property type="project" value="UniProtKB-SubCell"/>
</dbReference>
<accession>A0AA38UFH5</accession>
<proteinExistence type="inferred from homology"/>
<reference evidence="8" key="1">
    <citation type="submission" date="2022-08" db="EMBL/GenBank/DDBJ databases">
        <authorList>
            <consortium name="DOE Joint Genome Institute"/>
            <person name="Min B."/>
            <person name="Riley R."/>
            <person name="Sierra-Patev S."/>
            <person name="Naranjo-Ortiz M."/>
            <person name="Looney B."/>
            <person name="Konkel Z."/>
            <person name="Slot J.C."/>
            <person name="Sakamoto Y."/>
            <person name="Steenwyk J.L."/>
            <person name="Rokas A."/>
            <person name="Carro J."/>
            <person name="Camarero S."/>
            <person name="Ferreira P."/>
            <person name="Molpeceres G."/>
            <person name="Ruiz-Duenas F.J."/>
            <person name="Serrano A."/>
            <person name="Henrissat B."/>
            <person name="Drula E."/>
            <person name="Hughes K.W."/>
            <person name="Mata J.L."/>
            <person name="Ishikawa N.K."/>
            <person name="Vargas-Isla R."/>
            <person name="Ushijima S."/>
            <person name="Smith C.A."/>
            <person name="Ahrendt S."/>
            <person name="Andreopoulos W."/>
            <person name="He G."/>
            <person name="Labutti K."/>
            <person name="Lipzen A."/>
            <person name="Ng V."/>
            <person name="Sandor L."/>
            <person name="Barry K."/>
            <person name="Martinez A.T."/>
            <person name="Xiao Y."/>
            <person name="Gibbons J.G."/>
            <person name="Terashima K."/>
            <person name="Hibbett D.S."/>
            <person name="Grigoriev I.V."/>
        </authorList>
    </citation>
    <scope>NUCLEOTIDE SEQUENCE</scope>
    <source>
        <strain evidence="8">TFB9207</strain>
    </source>
</reference>
<keyword evidence="9" id="KW-1185">Reference proteome</keyword>
<feature type="domain" description="Protein root UVB sensitive/RUS" evidence="7">
    <location>
        <begin position="36"/>
        <end position="295"/>
    </location>
</feature>
<evidence type="ECO:0000256" key="3">
    <source>
        <dbReference type="ARBA" id="ARBA00022692"/>
    </source>
</evidence>
<evidence type="ECO:0000256" key="4">
    <source>
        <dbReference type="ARBA" id="ARBA00022989"/>
    </source>
</evidence>
<feature type="transmembrane region" description="Helical" evidence="6">
    <location>
        <begin position="256"/>
        <end position="274"/>
    </location>
</feature>
<dbReference type="PANTHER" id="PTHR12770">
    <property type="entry name" value="RUS1 FAMILY PROTEIN C16ORF58"/>
    <property type="match status" value="1"/>
</dbReference>
<keyword evidence="5 6" id="KW-0472">Membrane</keyword>
<comment type="similarity">
    <text evidence="2">Belongs to the RUS1 family.</text>
</comment>
<evidence type="ECO:0000256" key="2">
    <source>
        <dbReference type="ARBA" id="ARBA00007558"/>
    </source>
</evidence>
<dbReference type="InterPro" id="IPR006968">
    <property type="entry name" value="RUS_fam"/>
</dbReference>
<sequence>MEVTERDEAGNVVRIRIKSSTPGLVAFDTKENNTSSRASFLSFIAKVFLPAGYPRSVSPDYLRYQVLNAAQAFCSSLASLLSSRATLEGYGVGNASASSTNALLLTVLQDMSNRLTTIVAAYYFGSSLLPEAKTYRFLADLLNDTAVIIDTLSPLLASLYDSYSPTFMATTPFLPPKVPLRVYTLCLSALIRALCGIAAGGSKTAITMHFATPLEGVGDLGDLNAKDSSKETVLALLGMLIGTVVVPYLTTPWSTYTVLFTLVFIHLFINYIGVRGVILRSLNRQRACLAWMTFKSKHDLNNTPTHLATLERILTYSDIIQDYPSRTVIGRCAMGSSFAACDPDPDILYIFRHKRYILCLDRKSSFVHGAIPQLHILLKQGYNAADQLHAWLFACEVTRRFASGMTGTAALGPLIQEALSTFDEDYSIFLKDLQKHGWITVPLTADESINNEDNEYHSPPLLPGSHTVSFSVGVPKSVVVAVDLSSSTLDSKKER</sequence>
<feature type="transmembrane region" description="Helical" evidence="6">
    <location>
        <begin position="233"/>
        <end position="250"/>
    </location>
</feature>
<dbReference type="InterPro" id="IPR054549">
    <property type="entry name" value="UVB_sens_RUS_dom"/>
</dbReference>
<comment type="subcellular location">
    <subcellularLocation>
        <location evidence="1">Membrane</location>
    </subcellularLocation>
</comment>
<dbReference type="Proteomes" id="UP001163846">
    <property type="component" value="Unassembled WGS sequence"/>
</dbReference>
<name>A0AA38UFH5_9AGAR</name>
<organism evidence="8 9">
    <name type="scientific">Lentinula raphanica</name>
    <dbReference type="NCBI Taxonomy" id="153919"/>
    <lineage>
        <taxon>Eukaryota</taxon>
        <taxon>Fungi</taxon>
        <taxon>Dikarya</taxon>
        <taxon>Basidiomycota</taxon>
        <taxon>Agaricomycotina</taxon>
        <taxon>Agaricomycetes</taxon>
        <taxon>Agaricomycetidae</taxon>
        <taxon>Agaricales</taxon>
        <taxon>Marasmiineae</taxon>
        <taxon>Omphalotaceae</taxon>
        <taxon>Lentinula</taxon>
    </lineage>
</organism>
<evidence type="ECO:0000313" key="8">
    <source>
        <dbReference type="EMBL" id="KAJ3839190.1"/>
    </source>
</evidence>
<dbReference type="EMBL" id="MU806142">
    <property type="protein sequence ID" value="KAJ3839190.1"/>
    <property type="molecule type" value="Genomic_DNA"/>
</dbReference>